<dbReference type="Proteomes" id="UP000076858">
    <property type="component" value="Unassembled WGS sequence"/>
</dbReference>
<feature type="compositionally biased region" description="Basic and acidic residues" evidence="1">
    <location>
        <begin position="122"/>
        <end position="131"/>
    </location>
</feature>
<dbReference type="AlphaFoldDB" id="A0A162BU74"/>
<feature type="region of interest" description="Disordered" evidence="1">
    <location>
        <begin position="79"/>
        <end position="131"/>
    </location>
</feature>
<evidence type="ECO:0000256" key="1">
    <source>
        <dbReference type="SAM" id="MobiDB-lite"/>
    </source>
</evidence>
<reference evidence="2 3" key="1">
    <citation type="submission" date="2016-03" db="EMBL/GenBank/DDBJ databases">
        <title>EvidentialGene: Evidence-directed Construction of Genes on Genomes.</title>
        <authorList>
            <person name="Gilbert D.G."/>
            <person name="Choi J.-H."/>
            <person name="Mockaitis K."/>
            <person name="Colbourne J."/>
            <person name="Pfrender M."/>
        </authorList>
    </citation>
    <scope>NUCLEOTIDE SEQUENCE [LARGE SCALE GENOMIC DNA]</scope>
    <source>
        <strain evidence="2 3">Xinb3</strain>
        <tissue evidence="2">Complete organism</tissue>
    </source>
</reference>
<accession>A0A162BU74</accession>
<evidence type="ECO:0000313" key="2">
    <source>
        <dbReference type="EMBL" id="KZR97520.1"/>
    </source>
</evidence>
<proteinExistence type="predicted"/>
<sequence>ASLRRFAEKVRTHLFNLSCIGETGDADIIERLAQKLQIQDRLSWNDGRRGGLEYRSMNEFGSWLCLRASAYQNAYSIASDQSSRPSGSMRPGQGQQQMQLSHQLAGRRNVRTHYGDSTGGRPDNKPPSEEKKATDHCFKCEGVHRLHTCTFFKALTVGERTTFVIRRGLCFCCFGVRHTARDCREKKSCGIGGSKLLHHQLLYNDVNT</sequence>
<dbReference type="EMBL" id="LRGB01021076">
    <property type="protein sequence ID" value="KZR97520.1"/>
    <property type="molecule type" value="Genomic_DNA"/>
</dbReference>
<name>A0A162BU74_9CRUS</name>
<dbReference type="PANTHER" id="PTHR47331">
    <property type="entry name" value="PHD-TYPE DOMAIN-CONTAINING PROTEIN"/>
    <property type="match status" value="1"/>
</dbReference>
<evidence type="ECO:0000313" key="3">
    <source>
        <dbReference type="Proteomes" id="UP000076858"/>
    </source>
</evidence>
<feature type="compositionally biased region" description="Low complexity" evidence="1">
    <location>
        <begin position="85"/>
        <end position="104"/>
    </location>
</feature>
<comment type="caution">
    <text evidence="2">The sequence shown here is derived from an EMBL/GenBank/DDBJ whole genome shotgun (WGS) entry which is preliminary data.</text>
</comment>
<feature type="non-terminal residue" evidence="2">
    <location>
        <position position="1"/>
    </location>
</feature>
<dbReference type="OrthoDB" id="6375653at2759"/>
<keyword evidence="3" id="KW-1185">Reference proteome</keyword>
<evidence type="ECO:0008006" key="4">
    <source>
        <dbReference type="Google" id="ProtNLM"/>
    </source>
</evidence>
<gene>
    <name evidence="2" type="ORF">APZ42_007556</name>
</gene>
<dbReference type="PANTHER" id="PTHR47331:SF5">
    <property type="entry name" value="RIBONUCLEASE H"/>
    <property type="match status" value="1"/>
</dbReference>
<organism evidence="2 3">
    <name type="scientific">Daphnia magna</name>
    <dbReference type="NCBI Taxonomy" id="35525"/>
    <lineage>
        <taxon>Eukaryota</taxon>
        <taxon>Metazoa</taxon>
        <taxon>Ecdysozoa</taxon>
        <taxon>Arthropoda</taxon>
        <taxon>Crustacea</taxon>
        <taxon>Branchiopoda</taxon>
        <taxon>Diplostraca</taxon>
        <taxon>Cladocera</taxon>
        <taxon>Anomopoda</taxon>
        <taxon>Daphniidae</taxon>
        <taxon>Daphnia</taxon>
    </lineage>
</organism>
<protein>
    <recommendedName>
        <fullName evidence="4">CCHC-type domain-containing protein</fullName>
    </recommendedName>
</protein>